<evidence type="ECO:0000256" key="11">
    <source>
        <dbReference type="ARBA" id="ARBA00022763"/>
    </source>
</evidence>
<dbReference type="InterPro" id="IPR001841">
    <property type="entry name" value="Znf_RING"/>
</dbReference>
<dbReference type="CDD" id="cd16450">
    <property type="entry name" value="mRING-C3HGC3_RFWD3"/>
    <property type="match status" value="1"/>
</dbReference>
<evidence type="ECO:0000256" key="8">
    <source>
        <dbReference type="ARBA" id="ARBA00022679"/>
    </source>
</evidence>
<keyword evidence="18" id="KW-0175">Coiled coil</keyword>
<keyword evidence="8" id="KW-0808">Transferase</keyword>
<evidence type="ECO:0000256" key="4">
    <source>
        <dbReference type="ARBA" id="ARBA00004906"/>
    </source>
</evidence>
<dbReference type="PANTHER" id="PTHR16047:SF7">
    <property type="entry name" value="E3 UBIQUITIN-PROTEIN LIGASE RFWD3"/>
    <property type="match status" value="1"/>
</dbReference>
<feature type="non-terminal residue" evidence="21">
    <location>
        <position position="1"/>
    </location>
</feature>
<dbReference type="EC" id="2.3.2.27" evidence="5"/>
<dbReference type="GO" id="GO:0005737">
    <property type="term" value="C:cytoplasm"/>
    <property type="evidence" value="ECO:0007669"/>
    <property type="project" value="UniProtKB-SubCell"/>
</dbReference>
<dbReference type="Pfam" id="PF23419">
    <property type="entry name" value="WD40_RFWD3"/>
    <property type="match status" value="1"/>
</dbReference>
<evidence type="ECO:0000256" key="18">
    <source>
        <dbReference type="SAM" id="Coils"/>
    </source>
</evidence>
<dbReference type="PROSITE" id="PS50089">
    <property type="entry name" value="ZF_RING_2"/>
    <property type="match status" value="1"/>
</dbReference>
<accession>A0A091WF64</accession>
<evidence type="ECO:0000256" key="2">
    <source>
        <dbReference type="ARBA" id="ARBA00004322"/>
    </source>
</evidence>
<reference evidence="21 22" key="1">
    <citation type="submission" date="2014-04" db="EMBL/GenBank/DDBJ databases">
        <title>Genome evolution of avian class.</title>
        <authorList>
            <person name="Zhang G."/>
            <person name="Li C."/>
        </authorList>
    </citation>
    <scope>NUCLEOTIDE SEQUENCE [LARGE SCALE GENOMIC DNA]</scope>
    <source>
        <strain evidence="21">BGI_N306</strain>
    </source>
</reference>
<keyword evidence="16" id="KW-0539">Nucleus</keyword>
<evidence type="ECO:0000256" key="9">
    <source>
        <dbReference type="ARBA" id="ARBA00022723"/>
    </source>
</evidence>
<evidence type="ECO:0000256" key="13">
    <source>
        <dbReference type="ARBA" id="ARBA00022786"/>
    </source>
</evidence>
<evidence type="ECO:0000313" key="22">
    <source>
        <dbReference type="Proteomes" id="UP000053605"/>
    </source>
</evidence>
<evidence type="ECO:0000256" key="1">
    <source>
        <dbReference type="ARBA" id="ARBA00000900"/>
    </source>
</evidence>
<keyword evidence="14" id="KW-0862">Zinc</keyword>
<keyword evidence="13" id="KW-0833">Ubl conjugation pathway</keyword>
<evidence type="ECO:0000259" key="20">
    <source>
        <dbReference type="PROSITE" id="PS50089"/>
    </source>
</evidence>
<dbReference type="GO" id="GO:0061630">
    <property type="term" value="F:ubiquitin protein ligase activity"/>
    <property type="evidence" value="ECO:0007669"/>
    <property type="project" value="UniProtKB-EC"/>
</dbReference>
<feature type="non-terminal residue" evidence="21">
    <location>
        <position position="617"/>
    </location>
</feature>
<evidence type="ECO:0000256" key="14">
    <source>
        <dbReference type="ARBA" id="ARBA00022833"/>
    </source>
</evidence>
<dbReference type="SMART" id="SM00320">
    <property type="entry name" value="WD40"/>
    <property type="match status" value="3"/>
</dbReference>
<evidence type="ECO:0000256" key="12">
    <source>
        <dbReference type="ARBA" id="ARBA00022771"/>
    </source>
</evidence>
<feature type="domain" description="RING-type" evidence="20">
    <location>
        <begin position="137"/>
        <end position="181"/>
    </location>
</feature>
<feature type="compositionally biased region" description="Low complexity" evidence="19">
    <location>
        <begin position="78"/>
        <end position="95"/>
    </location>
</feature>
<feature type="region of interest" description="Disordered" evidence="19">
    <location>
        <begin position="27"/>
        <end position="128"/>
    </location>
</feature>
<dbReference type="InterPro" id="IPR001680">
    <property type="entry name" value="WD40_rpt"/>
</dbReference>
<dbReference type="InterPro" id="IPR015943">
    <property type="entry name" value="WD40/YVTN_repeat-like_dom_sf"/>
</dbReference>
<dbReference type="InterPro" id="IPR037381">
    <property type="entry name" value="RFWD3"/>
</dbReference>
<keyword evidence="12 17" id="KW-0863">Zinc-finger</keyword>
<dbReference type="InterPro" id="IPR036322">
    <property type="entry name" value="WD40_repeat_dom_sf"/>
</dbReference>
<evidence type="ECO:0000256" key="7">
    <source>
        <dbReference type="ARBA" id="ARBA00022574"/>
    </source>
</evidence>
<dbReference type="Gene3D" id="3.30.40.10">
    <property type="entry name" value="Zinc/RING finger domain, C3HC4 (zinc finger)"/>
    <property type="match status" value="1"/>
</dbReference>
<feature type="compositionally biased region" description="Basic and acidic residues" evidence="19">
    <location>
        <begin position="43"/>
        <end position="57"/>
    </location>
</feature>
<dbReference type="Proteomes" id="UP000053605">
    <property type="component" value="Unassembled WGS sequence"/>
</dbReference>
<feature type="compositionally biased region" description="Basic and acidic residues" evidence="19">
    <location>
        <begin position="96"/>
        <end position="109"/>
    </location>
</feature>
<dbReference type="SMART" id="SM00184">
    <property type="entry name" value="RING"/>
    <property type="match status" value="1"/>
</dbReference>
<proteinExistence type="predicted"/>
<evidence type="ECO:0000313" key="21">
    <source>
        <dbReference type="EMBL" id="KFR14214.1"/>
    </source>
</evidence>
<keyword evidence="22" id="KW-1185">Reference proteome</keyword>
<dbReference type="PhylomeDB" id="A0A091WF64"/>
<gene>
    <name evidence="21" type="ORF">N306_03198</name>
</gene>
<evidence type="ECO:0000256" key="10">
    <source>
        <dbReference type="ARBA" id="ARBA00022737"/>
    </source>
</evidence>
<evidence type="ECO:0000256" key="16">
    <source>
        <dbReference type="ARBA" id="ARBA00023242"/>
    </source>
</evidence>
<dbReference type="SUPFAM" id="SSF57850">
    <property type="entry name" value="RING/U-box"/>
    <property type="match status" value="1"/>
</dbReference>
<dbReference type="AlphaFoldDB" id="A0A091WF64"/>
<evidence type="ECO:0000256" key="15">
    <source>
        <dbReference type="ARBA" id="ARBA00023204"/>
    </source>
</evidence>
<dbReference type="InterPro" id="IPR056527">
    <property type="entry name" value="WD40_RFWD3"/>
</dbReference>
<dbReference type="Gene3D" id="2.130.10.10">
    <property type="entry name" value="YVTN repeat-like/Quinoprotein amine dehydrogenase"/>
    <property type="match status" value="1"/>
</dbReference>
<name>A0A091WF64_OPIHO</name>
<evidence type="ECO:0000256" key="19">
    <source>
        <dbReference type="SAM" id="MobiDB-lite"/>
    </source>
</evidence>
<dbReference type="Pfam" id="PF13639">
    <property type="entry name" value="zf-RING_2"/>
    <property type="match status" value="1"/>
</dbReference>
<feature type="coiled-coil region" evidence="18">
    <location>
        <begin position="205"/>
        <end position="253"/>
    </location>
</feature>
<dbReference type="PANTHER" id="PTHR16047">
    <property type="entry name" value="RFWD3 PROTEIN"/>
    <property type="match status" value="1"/>
</dbReference>
<dbReference type="STRING" id="30419.A0A091WF64"/>
<evidence type="ECO:0000256" key="3">
    <source>
        <dbReference type="ARBA" id="ARBA00004496"/>
    </source>
</evidence>
<keyword evidence="6" id="KW-0963">Cytoplasm</keyword>
<keyword evidence="10" id="KW-0677">Repeat</keyword>
<dbReference type="InterPro" id="IPR013083">
    <property type="entry name" value="Znf_RING/FYVE/PHD"/>
</dbReference>
<comment type="subcellular location">
    <subcellularLocation>
        <location evidence="3">Cytoplasm</location>
    </subcellularLocation>
    <subcellularLocation>
        <location evidence="2">Nucleus</location>
        <location evidence="2">PML body</location>
    </subcellularLocation>
</comment>
<dbReference type="SUPFAM" id="SSF50978">
    <property type="entry name" value="WD40 repeat-like"/>
    <property type="match status" value="1"/>
</dbReference>
<keyword evidence="9" id="KW-0479">Metal-binding</keyword>
<dbReference type="GO" id="GO:0008270">
    <property type="term" value="F:zinc ion binding"/>
    <property type="evidence" value="ECO:0007669"/>
    <property type="project" value="UniProtKB-KW"/>
</dbReference>
<keyword evidence="15" id="KW-0234">DNA repair</keyword>
<feature type="compositionally biased region" description="Acidic residues" evidence="19">
    <location>
        <begin position="58"/>
        <end position="77"/>
    </location>
</feature>
<dbReference type="GO" id="GO:0016605">
    <property type="term" value="C:PML body"/>
    <property type="evidence" value="ECO:0007669"/>
    <property type="project" value="UniProtKB-SubCell"/>
</dbReference>
<organism evidence="21 22">
    <name type="scientific">Opisthocomus hoazin</name>
    <name type="common">Hoatzin</name>
    <name type="synonym">Phasianus hoazin</name>
    <dbReference type="NCBI Taxonomy" id="30419"/>
    <lineage>
        <taxon>Eukaryota</taxon>
        <taxon>Metazoa</taxon>
        <taxon>Chordata</taxon>
        <taxon>Craniata</taxon>
        <taxon>Vertebrata</taxon>
        <taxon>Euteleostomi</taxon>
        <taxon>Archelosauria</taxon>
        <taxon>Archosauria</taxon>
        <taxon>Dinosauria</taxon>
        <taxon>Saurischia</taxon>
        <taxon>Theropoda</taxon>
        <taxon>Coelurosauria</taxon>
        <taxon>Aves</taxon>
        <taxon>Neognathae</taxon>
        <taxon>Neoaves</taxon>
        <taxon>Opisthocomiformes</taxon>
        <taxon>Opisthocomidae</taxon>
        <taxon>Opisthocomus</taxon>
    </lineage>
</organism>
<dbReference type="GO" id="GO:0036297">
    <property type="term" value="P:interstrand cross-link repair"/>
    <property type="evidence" value="ECO:0007669"/>
    <property type="project" value="InterPro"/>
</dbReference>
<keyword evidence="7" id="KW-0853">WD repeat</keyword>
<dbReference type="EMBL" id="KK735469">
    <property type="protein sequence ID" value="KFR14214.1"/>
    <property type="molecule type" value="Genomic_DNA"/>
</dbReference>
<keyword evidence="11" id="KW-0227">DNA damage</keyword>
<sequence>ARRQQRIGGSQRTVSARLRAALDSYFQLSRTQEPATGPVLRLEPSHTARDNQEHSSDETIELSDSDSGDSAEEEEAVEAAAPLLPSAPEIPPAASSEEHGNQESEKAEVQQKQGTPHKKLEPSFPLAPLEEEEGDTCAICFEPWTNAGDHRLSALRCGHLFGYTCIERWLKGQAGKCPQCNKKAKRSDIVILYARTLKALDTSEQERMKSSLEKEQKLRRQAELESAQSRLQLQVLTDEWSKLRKQVQELKALVAQHNASASQQPVSLPSSQSQRKYNLEKVFVVSQTGNCRVMAYCDTLSCLVVSQPSPQSTLIPGCGVKMMSVANLKSSQYIPIHSKQIRGLAFGTRADGLLLSAALDNTLKLTSLATNTVVQTYNAGRPVWSCCWCLDDTNYIYAGLVNGSIMIYDLRHTKSHVQELVPQKSRCPMVSLSYLPRMASASLPYGGILAGTLEGACFWEQKAGNCYRPHHLPLEPGGCIDIQTEISTRHCLATYRPSKNNPCVRCVMMELTSSPLTEASEDVVCSSNPVQTFSAGPTCKLLTKNAIFQSPEEDGNVFVCAGDEASNSALLWDAGSGSLLQKLRADLPVLDICPLEVNQTHLLATLTEKMVKLYKWQ</sequence>
<evidence type="ECO:0000256" key="17">
    <source>
        <dbReference type="PROSITE-ProRule" id="PRU00175"/>
    </source>
</evidence>
<evidence type="ECO:0000256" key="6">
    <source>
        <dbReference type="ARBA" id="ARBA00022490"/>
    </source>
</evidence>
<dbReference type="GO" id="GO:0016567">
    <property type="term" value="P:protein ubiquitination"/>
    <property type="evidence" value="ECO:0007669"/>
    <property type="project" value="InterPro"/>
</dbReference>
<protein>
    <recommendedName>
        <fullName evidence="5">RING-type E3 ubiquitin transferase</fullName>
        <ecNumber evidence="5">2.3.2.27</ecNumber>
    </recommendedName>
</protein>
<comment type="catalytic activity">
    <reaction evidence="1">
        <text>S-ubiquitinyl-[E2 ubiquitin-conjugating enzyme]-L-cysteine + [acceptor protein]-L-lysine = [E2 ubiquitin-conjugating enzyme]-L-cysteine + N(6)-ubiquitinyl-[acceptor protein]-L-lysine.</text>
        <dbReference type="EC" id="2.3.2.27"/>
    </reaction>
</comment>
<comment type="pathway">
    <text evidence="4">Protein modification; protein ubiquitination.</text>
</comment>
<evidence type="ECO:0000256" key="5">
    <source>
        <dbReference type="ARBA" id="ARBA00012483"/>
    </source>
</evidence>